<evidence type="ECO:0000313" key="3">
    <source>
        <dbReference type="EMBL" id="CTR04595.1"/>
    </source>
</evidence>
<sequence>MARTGGGEGHVGEPTDVYKAGAPAYSGRAVDANVRFDASGLPFIDNPPFSRRPTPRQARRVAVPVQRWVMVWPDEQDGRKNGMWTAESGVDYSLVVDSSGLTVEELSSGARMTKVQQFANNVTALKVDVKRWPMPEEGSDVVISFPRSVLLFELDVRHAAGFSPSDLEHIKAFVLSWQQKHGFPAEIDPTCAIAIPPAGASLAARIPPPTDYDPLDSSTWVAAFPPVSAEQLKLYEDDAPVVLPSMEGSKKMDETEASGNEGRRGKKRVKGGIGGSTTKKKGAARKKLKTGGGSDAEANEQADYDRERALLEAALEAGEEIYSHTGRQKRRATIKKPVYTLPDLTTDSDVELQPTKPAQPAASISRTAAKRRRSSATPAAASPHSSAPAASAVPPANPPHSPLNGHAPPSLSPTAQPPPPQAPAVSPEAFAALQARHDEMYAYLCHLGHGHADLVMRLCSSSAGEVVKGGKVVKGLFERVEEMERRLESLEHAGELMKGQEKVELKKAANGADAPVARASVDSLNDDARRIADAKRIAALEAQVAAMIATVGTLWAKVESLMAQREAA</sequence>
<proteinExistence type="predicted"/>
<dbReference type="Proteomes" id="UP000199069">
    <property type="component" value="Unassembled WGS sequence"/>
</dbReference>
<dbReference type="EMBL" id="CWKI01000001">
    <property type="protein sequence ID" value="CTR04595.1"/>
    <property type="molecule type" value="Genomic_DNA"/>
</dbReference>
<organism evidence="3 4">
    <name type="scientific">Rhodotorula toruloides</name>
    <name type="common">Yeast</name>
    <name type="synonym">Rhodosporidium toruloides</name>
    <dbReference type="NCBI Taxonomy" id="5286"/>
    <lineage>
        <taxon>Eukaryota</taxon>
        <taxon>Fungi</taxon>
        <taxon>Dikarya</taxon>
        <taxon>Basidiomycota</taxon>
        <taxon>Pucciniomycotina</taxon>
        <taxon>Microbotryomycetes</taxon>
        <taxon>Sporidiobolales</taxon>
        <taxon>Sporidiobolaceae</taxon>
        <taxon>Rhodotorula</taxon>
    </lineage>
</organism>
<evidence type="ECO:0000256" key="2">
    <source>
        <dbReference type="SAM" id="MobiDB-lite"/>
    </source>
</evidence>
<gene>
    <name evidence="3" type="primary">FGENESH: predicted gene_1.456</name>
    <name evidence="3" type="ORF">BN2166_0004560</name>
</gene>
<feature type="region of interest" description="Disordered" evidence="2">
    <location>
        <begin position="347"/>
        <end position="425"/>
    </location>
</feature>
<feature type="compositionally biased region" description="Basic residues" evidence="2">
    <location>
        <begin position="278"/>
        <end position="289"/>
    </location>
</feature>
<reference evidence="3 4" key="1">
    <citation type="submission" date="2015-07" db="EMBL/GenBank/DDBJ databases">
        <authorList>
            <person name="Cajimat M.N.B."/>
            <person name="Milazzo M.L."/>
            <person name="Fulhorst C.F."/>
        </authorList>
    </citation>
    <scope>NUCLEOTIDE SEQUENCE [LARGE SCALE GENOMIC DNA]</scope>
    <source>
        <strain evidence="3">Single colony</strain>
    </source>
</reference>
<name>A0A0K3C7X1_RHOTO</name>
<protein>
    <submittedName>
        <fullName evidence="3">BY PROTMAP: gi|342320761|gb|EGU12700.1| Proteophosphoglycan ppg4 [Rhodotorula glutinis ATCC 204091]</fullName>
    </submittedName>
</protein>
<feature type="compositionally biased region" description="Low complexity" evidence="2">
    <location>
        <begin position="375"/>
        <end position="394"/>
    </location>
</feature>
<dbReference type="OMA" id="HRCEIAL"/>
<keyword evidence="1" id="KW-0175">Coiled coil</keyword>
<feature type="region of interest" description="Disordered" evidence="2">
    <location>
        <begin position="244"/>
        <end position="303"/>
    </location>
</feature>
<dbReference type="AlphaFoldDB" id="A0A0K3C7X1"/>
<keyword evidence="4" id="KW-1185">Reference proteome</keyword>
<feature type="coiled-coil region" evidence="1">
    <location>
        <begin position="473"/>
        <end position="500"/>
    </location>
</feature>
<evidence type="ECO:0000313" key="4">
    <source>
        <dbReference type="Proteomes" id="UP000199069"/>
    </source>
</evidence>
<accession>A0A0K3C7X1</accession>
<evidence type="ECO:0000256" key="1">
    <source>
        <dbReference type="SAM" id="Coils"/>
    </source>
</evidence>